<dbReference type="RefSeq" id="WP_139579998.1">
    <property type="nucleotide sequence ID" value="NZ_VDMA02000030.1"/>
</dbReference>
<sequence>MPGRKELPSTLERSPKEAQETWIKAHDSAVETYGEGQRAHRTAFAALKHSYEKVGDHWEKKEGRGPSDEQAKKGTPKPGKTAEGVDANASKQHLYDVASRLGIPGRSKMTKDELVDAIKKANRKATAKAR</sequence>
<feature type="domain" description="Rho termination factor-like N-terminal" evidence="2">
    <location>
        <begin position="94"/>
        <end position="122"/>
    </location>
</feature>
<dbReference type="InterPro" id="IPR037205">
    <property type="entry name" value="ChaB_sf"/>
</dbReference>
<dbReference type="EMBL" id="VDMA02000030">
    <property type="protein sequence ID" value="KAB8177272.1"/>
    <property type="molecule type" value="Genomic_DNA"/>
</dbReference>
<gene>
    <name evidence="3" type="ORF">FH610_037555</name>
</gene>
<feature type="region of interest" description="Disordered" evidence="1">
    <location>
        <begin position="54"/>
        <end position="92"/>
    </location>
</feature>
<dbReference type="Gene3D" id="1.10.1740.70">
    <property type="entry name" value="ChaB"/>
    <property type="match status" value="1"/>
</dbReference>
<protein>
    <submittedName>
        <fullName evidence="3">Cation transport regulator ChaB</fullName>
    </submittedName>
</protein>
<evidence type="ECO:0000313" key="4">
    <source>
        <dbReference type="Proteomes" id="UP000313066"/>
    </source>
</evidence>
<dbReference type="SUPFAM" id="SSF140376">
    <property type="entry name" value="ChaB-like"/>
    <property type="match status" value="1"/>
</dbReference>
<keyword evidence="4" id="KW-1185">Reference proteome</keyword>
<organism evidence="3 4">
    <name type="scientific">Microbispora catharanthi</name>
    <dbReference type="NCBI Taxonomy" id="1712871"/>
    <lineage>
        <taxon>Bacteria</taxon>
        <taxon>Bacillati</taxon>
        <taxon>Actinomycetota</taxon>
        <taxon>Actinomycetes</taxon>
        <taxon>Streptosporangiales</taxon>
        <taxon>Streptosporangiaceae</taxon>
        <taxon>Microbispora</taxon>
    </lineage>
</organism>
<evidence type="ECO:0000259" key="2">
    <source>
        <dbReference type="Pfam" id="PF07498"/>
    </source>
</evidence>
<dbReference type="Pfam" id="PF06150">
    <property type="entry name" value="ChaB"/>
    <property type="match status" value="1"/>
</dbReference>
<proteinExistence type="predicted"/>
<evidence type="ECO:0000313" key="3">
    <source>
        <dbReference type="EMBL" id="KAB8177272.1"/>
    </source>
</evidence>
<feature type="region of interest" description="Disordered" evidence="1">
    <location>
        <begin position="1"/>
        <end position="20"/>
    </location>
</feature>
<name>A0A5N6BA50_9ACTN</name>
<comment type="caution">
    <text evidence="3">The sequence shown here is derived from an EMBL/GenBank/DDBJ whole genome shotgun (WGS) entry which is preliminary data.</text>
</comment>
<evidence type="ECO:0000256" key="1">
    <source>
        <dbReference type="SAM" id="MobiDB-lite"/>
    </source>
</evidence>
<dbReference type="AlphaFoldDB" id="A0A5N6BA50"/>
<dbReference type="Proteomes" id="UP000313066">
    <property type="component" value="Unassembled WGS sequence"/>
</dbReference>
<dbReference type="InterPro" id="IPR009317">
    <property type="entry name" value="ChaB"/>
</dbReference>
<dbReference type="InterPro" id="IPR011112">
    <property type="entry name" value="Rho-like_N"/>
</dbReference>
<reference evidence="3 4" key="1">
    <citation type="submission" date="2019-10" db="EMBL/GenBank/DDBJ databases">
        <title>Nonomuraea sp. nov., isolated from Phyllanthus amarus.</title>
        <authorList>
            <person name="Klykleung N."/>
            <person name="Tanasupawat S."/>
        </authorList>
    </citation>
    <scope>NUCLEOTIDE SEQUENCE [LARGE SCALE GENOMIC DNA]</scope>
    <source>
        <strain evidence="3 4">CR1-09</strain>
    </source>
</reference>
<feature type="compositionally biased region" description="Basic and acidic residues" evidence="1">
    <location>
        <begin position="54"/>
        <end position="72"/>
    </location>
</feature>
<dbReference type="Pfam" id="PF07498">
    <property type="entry name" value="Rho_N"/>
    <property type="match status" value="1"/>
</dbReference>
<accession>A0A5N6BA50</accession>
<dbReference type="GO" id="GO:0006353">
    <property type="term" value="P:DNA-templated transcription termination"/>
    <property type="evidence" value="ECO:0007669"/>
    <property type="project" value="InterPro"/>
</dbReference>